<dbReference type="EMBL" id="SLWM01000055">
    <property type="protein sequence ID" value="TCO07574.1"/>
    <property type="molecule type" value="Genomic_DNA"/>
</dbReference>
<reference evidence="2 3" key="1">
    <citation type="journal article" date="2015" name="Stand. Genomic Sci.">
        <title>Genomic Encyclopedia of Bacterial and Archaeal Type Strains, Phase III: the genomes of soil and plant-associated and newly described type strains.</title>
        <authorList>
            <person name="Whitman W.B."/>
            <person name="Woyke T."/>
            <person name="Klenk H.P."/>
            <person name="Zhou Y."/>
            <person name="Lilburn T.G."/>
            <person name="Beck B.J."/>
            <person name="De Vos P."/>
            <person name="Vandamme P."/>
            <person name="Eisen J.A."/>
            <person name="Garrity G."/>
            <person name="Hugenholtz P."/>
            <person name="Kyrpides N.C."/>
        </authorList>
    </citation>
    <scope>NUCLEOTIDE SEQUENCE [LARGE SCALE GENOMIC DNA]</scope>
    <source>
        <strain evidence="2 3">VKM Ac-2538</strain>
    </source>
</reference>
<name>A0ABY2B6G2_9ACTN</name>
<keyword evidence="3" id="KW-1185">Reference proteome</keyword>
<evidence type="ECO:0000259" key="1">
    <source>
        <dbReference type="Pfam" id="PF00582"/>
    </source>
</evidence>
<feature type="domain" description="UspA" evidence="1">
    <location>
        <begin position="153"/>
        <end position="283"/>
    </location>
</feature>
<proteinExistence type="predicted"/>
<dbReference type="Gene3D" id="3.40.50.620">
    <property type="entry name" value="HUPs"/>
    <property type="match status" value="2"/>
</dbReference>
<dbReference type="CDD" id="cd00293">
    <property type="entry name" value="USP-like"/>
    <property type="match status" value="1"/>
</dbReference>
<dbReference type="InterPro" id="IPR014729">
    <property type="entry name" value="Rossmann-like_a/b/a_fold"/>
</dbReference>
<dbReference type="InterPro" id="IPR006016">
    <property type="entry name" value="UspA"/>
</dbReference>
<protein>
    <submittedName>
        <fullName evidence="2">Universal stress protein family protein</fullName>
    </submittedName>
</protein>
<dbReference type="Pfam" id="PF00582">
    <property type="entry name" value="Usp"/>
    <property type="match status" value="2"/>
</dbReference>
<dbReference type="SUPFAM" id="SSF52402">
    <property type="entry name" value="Adenine nucleotide alpha hydrolases-like"/>
    <property type="match status" value="2"/>
</dbReference>
<evidence type="ECO:0000313" key="3">
    <source>
        <dbReference type="Proteomes" id="UP000295818"/>
    </source>
</evidence>
<evidence type="ECO:0000313" key="2">
    <source>
        <dbReference type="EMBL" id="TCO07574.1"/>
    </source>
</evidence>
<accession>A0ABY2B6G2</accession>
<organism evidence="2 3">
    <name type="scientific">Kribbella orskensis</name>
    <dbReference type="NCBI Taxonomy" id="2512216"/>
    <lineage>
        <taxon>Bacteria</taxon>
        <taxon>Bacillati</taxon>
        <taxon>Actinomycetota</taxon>
        <taxon>Actinomycetes</taxon>
        <taxon>Propionibacteriales</taxon>
        <taxon>Kribbellaceae</taxon>
        <taxon>Kribbella</taxon>
    </lineage>
</organism>
<feature type="domain" description="UspA" evidence="1">
    <location>
        <begin position="9"/>
        <end position="143"/>
    </location>
</feature>
<sequence>MASQVRSGHVVVEVDGAAEGLRVIDYACLEALRSGADLVLVNSSGTHSTSSMRASELPKPPGEVADAWLRVAAGHVRHRYRNGLQLGTVSKEGARADVLAEAARNARLLIVGRTPKRGPQRLQAAQANLNLAARVGCPVLVVPLSWRPSAVDRKVAVGVDGSALSAEAVEFAFLAAAERGGDLTVVRAGLPPDHAGNDEDVDHSWLSRADKSISEAVAAWIGEFPEVKVTRYLSSRPAAEVLVRESADVGLMVVGAHDNSLSIPDPVARRCVAAMTCPVAIVPHRLTAAVGSARGAPPAPCRATEVTLGV</sequence>
<dbReference type="RefSeq" id="WP_132197748.1">
    <property type="nucleotide sequence ID" value="NZ_SLWM01000055.1"/>
</dbReference>
<comment type="caution">
    <text evidence="2">The sequence shown here is derived from an EMBL/GenBank/DDBJ whole genome shotgun (WGS) entry which is preliminary data.</text>
</comment>
<gene>
    <name evidence="2" type="ORF">EV644_15511</name>
</gene>
<dbReference type="Proteomes" id="UP000295818">
    <property type="component" value="Unassembled WGS sequence"/>
</dbReference>